<keyword evidence="1" id="KW-1133">Transmembrane helix</keyword>
<reference evidence="3" key="1">
    <citation type="journal article" date="2018" name="Nat. Microbiol.">
        <title>Leveraging single-cell genomics to expand the fungal tree of life.</title>
        <authorList>
            <person name="Ahrendt S.R."/>
            <person name="Quandt C.A."/>
            <person name="Ciobanu D."/>
            <person name="Clum A."/>
            <person name="Salamov A."/>
            <person name="Andreopoulos B."/>
            <person name="Cheng J.F."/>
            <person name="Woyke T."/>
            <person name="Pelin A."/>
            <person name="Henrissat B."/>
            <person name="Reynolds N.K."/>
            <person name="Benny G.L."/>
            <person name="Smith M.E."/>
            <person name="James T.Y."/>
            <person name="Grigoriev I.V."/>
        </authorList>
    </citation>
    <scope>NUCLEOTIDE SEQUENCE [LARGE SCALE GENOMIC DNA]</scope>
</reference>
<name>A0A4P9VVK5_9FUNG</name>
<protein>
    <submittedName>
        <fullName evidence="2">Uncharacterized protein</fullName>
    </submittedName>
</protein>
<keyword evidence="3" id="KW-1185">Reference proteome</keyword>
<evidence type="ECO:0000256" key="1">
    <source>
        <dbReference type="SAM" id="Phobius"/>
    </source>
</evidence>
<organism evidence="2 3">
    <name type="scientific">Blyttiomyces helicus</name>
    <dbReference type="NCBI Taxonomy" id="388810"/>
    <lineage>
        <taxon>Eukaryota</taxon>
        <taxon>Fungi</taxon>
        <taxon>Fungi incertae sedis</taxon>
        <taxon>Chytridiomycota</taxon>
        <taxon>Chytridiomycota incertae sedis</taxon>
        <taxon>Chytridiomycetes</taxon>
        <taxon>Chytridiomycetes incertae sedis</taxon>
        <taxon>Blyttiomyces</taxon>
    </lineage>
</organism>
<evidence type="ECO:0000313" key="2">
    <source>
        <dbReference type="EMBL" id="RKO83681.1"/>
    </source>
</evidence>
<evidence type="ECO:0000313" key="3">
    <source>
        <dbReference type="Proteomes" id="UP000269721"/>
    </source>
</evidence>
<keyword evidence="1" id="KW-0472">Membrane</keyword>
<gene>
    <name evidence="2" type="ORF">BDK51DRAFT_49758</name>
</gene>
<dbReference type="AlphaFoldDB" id="A0A4P9VVK5"/>
<dbReference type="EMBL" id="ML000954">
    <property type="protein sequence ID" value="RKO83681.1"/>
    <property type="molecule type" value="Genomic_DNA"/>
</dbReference>
<proteinExistence type="predicted"/>
<accession>A0A4P9VVK5</accession>
<keyword evidence="1" id="KW-0812">Transmembrane</keyword>
<dbReference type="Proteomes" id="UP000269721">
    <property type="component" value="Unassembled WGS sequence"/>
</dbReference>
<sequence length="283" mass="31110">MTSNEYDQITVWTGVWCYVGRVDTILLNGAHPNCTNGHPASTAWYASDWDFSDNKIGVVRCGAVQPVSTNPRRGVRPASMDCCSNRISASNAAAPTSHYRASSLVSRIPEYWFNYDPAVYPGELLVCTAIRANVSALIFQYPLNWPPTLSGIIGTLLSSNLDFKASTSTFECATDAPSSLRAVDRSYLLSSPEITCYTGAVFADQARQIAGKGNSRQCLRVTLDASVLRNDQRTVAIAGCVLYAAGILLILLLVSWYFAGRRTEDVVYRRIGALFSTYRDRCW</sequence>
<feature type="transmembrane region" description="Helical" evidence="1">
    <location>
        <begin position="235"/>
        <end position="259"/>
    </location>
</feature>